<proteinExistence type="predicted"/>
<evidence type="ECO:0000256" key="2">
    <source>
        <dbReference type="SAM" id="MobiDB-lite"/>
    </source>
</evidence>
<name>A0AAR2LGB0_PYGNA</name>
<dbReference type="Proteomes" id="UP001501920">
    <property type="component" value="Chromosome 19"/>
</dbReference>
<sequence>MSVANVSKIALDTPTNAQEAENTPTNSDILREIRSLKDSMNKQSTDMLKAINDIKGEIQSHSQRIGETEDRISQTEDDVRSLQSKVNLLEKTVETLSDKITEQEDRSRRSNLRLVGLPEKTDGSDFCMFLEKWLKATL</sequence>
<evidence type="ECO:0000313" key="3">
    <source>
        <dbReference type="Ensembl" id="ENSPNAP00000073416.1"/>
    </source>
</evidence>
<dbReference type="GeneTree" id="ENSGT01040000240549"/>
<organism evidence="3 4">
    <name type="scientific">Pygocentrus nattereri</name>
    <name type="common">Red-bellied piranha</name>
    <dbReference type="NCBI Taxonomy" id="42514"/>
    <lineage>
        <taxon>Eukaryota</taxon>
        <taxon>Metazoa</taxon>
        <taxon>Chordata</taxon>
        <taxon>Craniata</taxon>
        <taxon>Vertebrata</taxon>
        <taxon>Euteleostomi</taxon>
        <taxon>Actinopterygii</taxon>
        <taxon>Neopterygii</taxon>
        <taxon>Teleostei</taxon>
        <taxon>Ostariophysi</taxon>
        <taxon>Characiformes</taxon>
        <taxon>Characoidei</taxon>
        <taxon>Pygocentrus</taxon>
    </lineage>
</organism>
<reference evidence="3 4" key="1">
    <citation type="submission" date="2020-10" db="EMBL/GenBank/DDBJ databases">
        <title>Pygocentrus nattereri (red-bellied piranha) genome, fPygNat1, primary haplotype.</title>
        <authorList>
            <person name="Myers G."/>
            <person name="Meyer A."/>
            <person name="Karagic N."/>
            <person name="Pippel M."/>
            <person name="Winkler S."/>
            <person name="Tracey A."/>
            <person name="Wood J."/>
            <person name="Formenti G."/>
            <person name="Howe K."/>
            <person name="Fedrigo O."/>
            <person name="Jarvis E.D."/>
        </authorList>
    </citation>
    <scope>NUCLEOTIDE SEQUENCE [LARGE SCALE GENOMIC DNA]</scope>
</reference>
<dbReference type="AlphaFoldDB" id="A0AAR2LGB0"/>
<keyword evidence="4" id="KW-1185">Reference proteome</keyword>
<protein>
    <submittedName>
        <fullName evidence="3">Uncharacterized protein</fullName>
    </submittedName>
</protein>
<feature type="compositionally biased region" description="Polar residues" evidence="2">
    <location>
        <begin position="13"/>
        <end position="25"/>
    </location>
</feature>
<evidence type="ECO:0000313" key="4">
    <source>
        <dbReference type="Proteomes" id="UP001501920"/>
    </source>
</evidence>
<reference evidence="3" key="2">
    <citation type="submission" date="2025-08" db="UniProtKB">
        <authorList>
            <consortium name="Ensembl"/>
        </authorList>
    </citation>
    <scope>IDENTIFICATION</scope>
</reference>
<dbReference type="InterPro" id="IPR004244">
    <property type="entry name" value="Transposase_22"/>
</dbReference>
<dbReference type="Gene3D" id="3.30.70.1820">
    <property type="entry name" value="L1 transposable element, RRM domain"/>
    <property type="match status" value="1"/>
</dbReference>
<keyword evidence="1" id="KW-0175">Coiled coil</keyword>
<dbReference type="Ensembl" id="ENSPNAT00000047286.1">
    <property type="protein sequence ID" value="ENSPNAP00000073416.1"/>
    <property type="gene ID" value="ENSPNAG00000030825.1"/>
</dbReference>
<dbReference type="Gene3D" id="1.20.5.340">
    <property type="match status" value="1"/>
</dbReference>
<dbReference type="PANTHER" id="PTHR11505">
    <property type="entry name" value="L1 TRANSPOSABLE ELEMENT-RELATED"/>
    <property type="match status" value="1"/>
</dbReference>
<feature type="coiled-coil region" evidence="1">
    <location>
        <begin position="51"/>
        <end position="106"/>
    </location>
</feature>
<accession>A0AAR2LGB0</accession>
<dbReference type="SUPFAM" id="SSF57997">
    <property type="entry name" value="Tropomyosin"/>
    <property type="match status" value="1"/>
</dbReference>
<evidence type="ECO:0000256" key="1">
    <source>
        <dbReference type="SAM" id="Coils"/>
    </source>
</evidence>
<reference evidence="3" key="3">
    <citation type="submission" date="2025-09" db="UniProtKB">
        <authorList>
            <consortium name="Ensembl"/>
        </authorList>
    </citation>
    <scope>IDENTIFICATION</scope>
</reference>
<feature type="region of interest" description="Disordered" evidence="2">
    <location>
        <begin position="1"/>
        <end position="25"/>
    </location>
</feature>